<reference evidence="6 7" key="1">
    <citation type="submission" date="2017-12" db="EMBL/GenBank/DDBJ databases">
        <title>Genomes of bacteria within cyanobacterial aggregates.</title>
        <authorList>
            <person name="Cai H."/>
        </authorList>
    </citation>
    <scope>NUCLEOTIDE SEQUENCE [LARGE SCALE GENOMIC DNA]</scope>
    <source>
        <strain evidence="6 7">TH16</strain>
        <plasmid evidence="6 7">unnamed1</plasmid>
    </source>
</reference>
<geneLocation type="plasmid" evidence="6 7">
    <name>unnamed1</name>
</geneLocation>
<evidence type="ECO:0000256" key="3">
    <source>
        <dbReference type="ARBA" id="ARBA00022898"/>
    </source>
</evidence>
<dbReference type="PANTHER" id="PTHR14084">
    <property type="entry name" value="KYNURENINASE"/>
    <property type="match status" value="1"/>
</dbReference>
<dbReference type="GO" id="GO:0009435">
    <property type="term" value="P:NAD+ biosynthetic process"/>
    <property type="evidence" value="ECO:0007669"/>
    <property type="project" value="UniProtKB-UniRule"/>
</dbReference>
<dbReference type="Gene3D" id="3.40.640.10">
    <property type="entry name" value="Type I PLP-dependent aspartate aminotransferase-like (Major domain)"/>
    <property type="match status" value="1"/>
</dbReference>
<dbReference type="GO" id="GO:0005737">
    <property type="term" value="C:cytoplasm"/>
    <property type="evidence" value="ECO:0007669"/>
    <property type="project" value="UniProtKB-UniRule"/>
</dbReference>
<dbReference type="EC" id="3.7.1.3" evidence="4 5"/>
<dbReference type="Gene3D" id="3.90.1150.10">
    <property type="entry name" value="Aspartate Aminotransferase, domain 1"/>
    <property type="match status" value="1"/>
</dbReference>
<keyword evidence="7" id="KW-1185">Reference proteome</keyword>
<dbReference type="RefSeq" id="WP_102114833.1">
    <property type="nucleotide sequence ID" value="NZ_BMGN01000001.1"/>
</dbReference>
<dbReference type="GO" id="GO:0030429">
    <property type="term" value="F:kynureninase activity"/>
    <property type="evidence" value="ECO:0007669"/>
    <property type="project" value="UniProtKB-UniRule"/>
</dbReference>
<comment type="cofactor">
    <cofactor evidence="5">
        <name>pyridoxal 5'-phosphate</name>
        <dbReference type="ChEBI" id="CHEBI:597326"/>
    </cofactor>
</comment>
<dbReference type="OrthoDB" id="9812626at2"/>
<dbReference type="GO" id="GO:0097053">
    <property type="term" value="P:L-kynurenine catabolic process"/>
    <property type="evidence" value="ECO:0007669"/>
    <property type="project" value="UniProtKB-UniPathway"/>
</dbReference>
<dbReference type="SUPFAM" id="SSF53383">
    <property type="entry name" value="PLP-dependent transferases"/>
    <property type="match status" value="1"/>
</dbReference>
<keyword evidence="1 5" id="KW-0662">Pyridine nucleotide biosynthesis</keyword>
<dbReference type="InterPro" id="IPR015421">
    <property type="entry name" value="PyrdxlP-dep_Trfase_major"/>
</dbReference>
<comment type="subunit">
    <text evidence="5">Homodimer.</text>
</comment>
<dbReference type="InterPro" id="IPR015422">
    <property type="entry name" value="PyrdxlP-dep_Trfase_small"/>
</dbReference>
<gene>
    <name evidence="6" type="primary">kynU</name>
    <name evidence="6" type="ORF">C0V82_23380</name>
</gene>
<dbReference type="Proteomes" id="UP000234752">
    <property type="component" value="Plasmid unnamed1"/>
</dbReference>
<proteinExistence type="inferred from homology"/>
<name>A0A2K9NJQ2_9PROT</name>
<comment type="pathway">
    <text evidence="5">Cofactor biosynthesis; NAD(+) biosynthesis; quinolinate from L-kynurenine: step 2/3.</text>
</comment>
<comment type="catalytic activity">
    <reaction evidence="5">
        <text>3-hydroxy-L-kynurenine + H2O = 3-hydroxyanthranilate + L-alanine + H(+)</text>
        <dbReference type="Rhea" id="RHEA:25143"/>
        <dbReference type="ChEBI" id="CHEBI:15377"/>
        <dbReference type="ChEBI" id="CHEBI:15378"/>
        <dbReference type="ChEBI" id="CHEBI:36559"/>
        <dbReference type="ChEBI" id="CHEBI:57972"/>
        <dbReference type="ChEBI" id="CHEBI:58125"/>
        <dbReference type="EC" id="3.7.1.3"/>
    </reaction>
</comment>
<dbReference type="PIRSF" id="PIRSF038800">
    <property type="entry name" value="KYNU"/>
    <property type="match status" value="1"/>
</dbReference>
<evidence type="ECO:0000313" key="6">
    <source>
        <dbReference type="EMBL" id="AUN33317.1"/>
    </source>
</evidence>
<keyword evidence="3 5" id="KW-0663">Pyridoxal phosphate</keyword>
<dbReference type="GO" id="GO:0030170">
    <property type="term" value="F:pyridoxal phosphate binding"/>
    <property type="evidence" value="ECO:0007669"/>
    <property type="project" value="UniProtKB-UniRule"/>
</dbReference>
<dbReference type="GO" id="GO:0043420">
    <property type="term" value="P:anthranilate metabolic process"/>
    <property type="evidence" value="ECO:0007669"/>
    <property type="project" value="TreeGrafter"/>
</dbReference>
<dbReference type="InterPro" id="IPR015424">
    <property type="entry name" value="PyrdxlP-dep_Trfase"/>
</dbReference>
<dbReference type="EMBL" id="CP025613">
    <property type="protein sequence ID" value="AUN33317.1"/>
    <property type="molecule type" value="Genomic_DNA"/>
</dbReference>
<dbReference type="GO" id="GO:0019441">
    <property type="term" value="P:L-tryptophan catabolic process to kynurenine"/>
    <property type="evidence" value="ECO:0007669"/>
    <property type="project" value="TreeGrafter"/>
</dbReference>
<keyword evidence="6" id="KW-0614">Plasmid</keyword>
<dbReference type="NCBIfam" id="TIGR01814">
    <property type="entry name" value="kynureninase"/>
    <property type="match status" value="1"/>
</dbReference>
<comment type="similarity">
    <text evidence="5">Belongs to the kynureninase family.</text>
</comment>
<evidence type="ECO:0000256" key="2">
    <source>
        <dbReference type="ARBA" id="ARBA00022801"/>
    </source>
</evidence>
<sequence>MPTRAEIEALDRTDPLAGFRSEFTLPPGVIYLNGNSLGPMPTKAAVRAAEAATLEWGVGLIRSWNTAGWFAAPYKLGDRLAQLLGADAGEMVVTDATGLNQFKAVAAACALRPDRRVIVMEGSNFPTNNYMVQGLAAFLGQGHDIRFVEKDGILDAIRDDVAVVALTHVHYKSAHVLDMAAITAKAHAVGALTVWDLCHSAGAIPVDLNAAQADFAVGCTYKYLNGGPGSPAFIFAAKRHHAAMQQPLSGWWGHAAPFAFDRDYRPADGIGRMLTGTQAIISLQAAEPGIDLAVRADKHLAWAKSRAMGDLFITLVEERLGVDMFRLDSPRNGLLRGGHVALAHPHGYPIMKALIEAGVIGDFRAPDTLRFGFSPLYLRYTDVADAVDILADIMARDVWRDERFQARDAVT</sequence>
<accession>A0A2K9NJQ2</accession>
<protein>
    <recommendedName>
        <fullName evidence="4 5">Kynureninase</fullName>
        <ecNumber evidence="4 5">3.7.1.3</ecNumber>
    </recommendedName>
</protein>
<evidence type="ECO:0000313" key="7">
    <source>
        <dbReference type="Proteomes" id="UP000234752"/>
    </source>
</evidence>
<dbReference type="UniPathway" id="UPA00253">
    <property type="reaction ID" value="UER00329"/>
</dbReference>
<comment type="catalytic activity">
    <reaction evidence="5">
        <text>L-kynurenine + H2O = anthranilate + L-alanine + H(+)</text>
        <dbReference type="Rhea" id="RHEA:16813"/>
        <dbReference type="ChEBI" id="CHEBI:15377"/>
        <dbReference type="ChEBI" id="CHEBI:15378"/>
        <dbReference type="ChEBI" id="CHEBI:16567"/>
        <dbReference type="ChEBI" id="CHEBI:57959"/>
        <dbReference type="ChEBI" id="CHEBI:57972"/>
        <dbReference type="EC" id="3.7.1.3"/>
    </reaction>
</comment>
<comment type="pathway">
    <text evidence="5">Amino-acid degradation; L-kynurenine degradation; L-alanine and anthranilate from L-kynurenine: step 1/1.</text>
</comment>
<keyword evidence="2 5" id="KW-0378">Hydrolase</keyword>
<evidence type="ECO:0000256" key="4">
    <source>
        <dbReference type="NCBIfam" id="TIGR01814"/>
    </source>
</evidence>
<dbReference type="AlphaFoldDB" id="A0A2K9NJQ2"/>
<dbReference type="InterPro" id="IPR010111">
    <property type="entry name" value="Kynureninase"/>
</dbReference>
<dbReference type="KEGG" id="ncb:C0V82_23380"/>
<dbReference type="PANTHER" id="PTHR14084:SF0">
    <property type="entry name" value="KYNURENINASE"/>
    <property type="match status" value="1"/>
</dbReference>
<evidence type="ECO:0000256" key="1">
    <source>
        <dbReference type="ARBA" id="ARBA00022642"/>
    </source>
</evidence>
<dbReference type="Pfam" id="PF22580">
    <property type="entry name" value="KYNU_C"/>
    <property type="match status" value="1"/>
</dbReference>
<evidence type="ECO:0000256" key="5">
    <source>
        <dbReference type="PIRNR" id="PIRNR038800"/>
    </source>
</evidence>
<comment type="function">
    <text evidence="5">Catalyzes the cleavage of L-kynurenine (L-Kyn) and L-3-hydroxykynurenine (L-3OHKyn) into anthranilic acid (AA) and 3-hydroxyanthranilic acid (3-OHAA), respectively.</text>
</comment>
<dbReference type="UniPathway" id="UPA00334">
    <property type="reaction ID" value="UER00455"/>
</dbReference>
<organism evidence="6 7">
    <name type="scientific">Niveispirillum cyanobacteriorum</name>
    <dbReference type="NCBI Taxonomy" id="1612173"/>
    <lineage>
        <taxon>Bacteria</taxon>
        <taxon>Pseudomonadati</taxon>
        <taxon>Pseudomonadota</taxon>
        <taxon>Alphaproteobacteria</taxon>
        <taxon>Rhodospirillales</taxon>
        <taxon>Azospirillaceae</taxon>
        <taxon>Niveispirillum</taxon>
    </lineage>
</organism>